<dbReference type="AlphaFoldDB" id="A0A0L8FWA3"/>
<sequence length="534" mass="59675">MGDDTSVSMHLVQCPESEFNKIIDSQSTEELTNSISFIQNKIKREQQEVQQIQTVLESDAENKDSSDTNTTLKTQLNDLNSSIAALIHRSMKCFEKYQQKTEQATSRSENTEDKSTSLFEETSEEPGKISAMDKKSGHHMQLQNGYEDTKKIEQKGAKIKSGSSDVKELPGKTKRHTLIQEFSSRSAVDDIRTEIARTVDRSAKENVSKFLLKTTGQNNPINITVENKRNTFENPDAKSMSGKSEVKKIVDKPPDIGQIHEHQKLSKSEIGNNNQQNNLSTLSTGMAESLMNCDNKQSSSFPHTKSENFEETTLEGTAPKMIAGASYSVNHTETRIGTENRISKSDMVSRAKMLENFLQSKSSGSDFNNIPHKKPEQVNEIKLKNVSEIPKENVKTDLKTAAEVSAAAAIDNANSSRDSEKVNHNSVPEVVHESSDLSSVQETIEIKNNANTFQEVKLNEVNISKENVVEQTNFVEPNHVEPNHDITDGDNKKTENIEGADSSMTNENSDNINRNMHSKYTFRGHFFDLHATTE</sequence>
<organism evidence="3">
    <name type="scientific">Octopus bimaculoides</name>
    <name type="common">California two-spotted octopus</name>
    <dbReference type="NCBI Taxonomy" id="37653"/>
    <lineage>
        <taxon>Eukaryota</taxon>
        <taxon>Metazoa</taxon>
        <taxon>Spiralia</taxon>
        <taxon>Lophotrochozoa</taxon>
        <taxon>Mollusca</taxon>
        <taxon>Cephalopoda</taxon>
        <taxon>Coleoidea</taxon>
        <taxon>Octopodiformes</taxon>
        <taxon>Octopoda</taxon>
        <taxon>Incirrata</taxon>
        <taxon>Octopodidae</taxon>
        <taxon>Octopus</taxon>
    </lineage>
</organism>
<feature type="region of interest" description="Disordered" evidence="2">
    <location>
        <begin position="98"/>
        <end position="135"/>
    </location>
</feature>
<evidence type="ECO:0000256" key="2">
    <source>
        <dbReference type="SAM" id="MobiDB-lite"/>
    </source>
</evidence>
<evidence type="ECO:0000256" key="1">
    <source>
        <dbReference type="SAM" id="Coils"/>
    </source>
</evidence>
<protein>
    <submittedName>
        <fullName evidence="3">Uncharacterized protein</fullName>
    </submittedName>
</protein>
<accession>A0A0L8FWA3</accession>
<dbReference type="EMBL" id="KQ425781">
    <property type="protein sequence ID" value="KOF68983.1"/>
    <property type="molecule type" value="Genomic_DNA"/>
</dbReference>
<gene>
    <name evidence="3" type="ORF">OCBIM_22006028mg</name>
</gene>
<keyword evidence="1" id="KW-0175">Coiled coil</keyword>
<proteinExistence type="predicted"/>
<feature type="coiled-coil region" evidence="1">
    <location>
        <begin position="28"/>
        <end position="62"/>
    </location>
</feature>
<feature type="compositionally biased region" description="Polar residues" evidence="2">
    <location>
        <begin position="502"/>
        <end position="512"/>
    </location>
</feature>
<reference evidence="3" key="1">
    <citation type="submission" date="2015-07" db="EMBL/GenBank/DDBJ databases">
        <title>MeaNS - Measles Nucleotide Surveillance Program.</title>
        <authorList>
            <person name="Tran T."/>
            <person name="Druce J."/>
        </authorList>
    </citation>
    <scope>NUCLEOTIDE SEQUENCE</scope>
    <source>
        <strain evidence="3">UCB-OBI-ISO-001</strain>
        <tissue evidence="3">Gonad</tissue>
    </source>
</reference>
<feature type="compositionally biased region" description="Basic and acidic residues" evidence="2">
    <location>
        <begin position="478"/>
        <end position="496"/>
    </location>
</feature>
<feature type="region of interest" description="Disordered" evidence="2">
    <location>
        <begin position="478"/>
        <end position="512"/>
    </location>
</feature>
<name>A0A0L8FWA3_OCTBM</name>
<dbReference type="OrthoDB" id="10333338at2759"/>
<feature type="compositionally biased region" description="Basic and acidic residues" evidence="2">
    <location>
        <begin position="125"/>
        <end position="135"/>
    </location>
</feature>
<evidence type="ECO:0000313" key="3">
    <source>
        <dbReference type="EMBL" id="KOF68983.1"/>
    </source>
</evidence>